<feature type="transmembrane region" description="Helical" evidence="5">
    <location>
        <begin position="226"/>
        <end position="248"/>
    </location>
</feature>
<dbReference type="SUPFAM" id="SSF81321">
    <property type="entry name" value="Family A G protein-coupled receptor-like"/>
    <property type="match status" value="1"/>
</dbReference>
<dbReference type="AlphaFoldDB" id="W5KV61"/>
<dbReference type="GO" id="GO:0004984">
    <property type="term" value="F:olfactory receptor activity"/>
    <property type="evidence" value="ECO:0007669"/>
    <property type="project" value="TreeGrafter"/>
</dbReference>
<reference evidence="8" key="1">
    <citation type="submission" date="2013-03" db="EMBL/GenBank/DDBJ databases">
        <authorList>
            <person name="Jeffery W."/>
            <person name="Warren W."/>
            <person name="Wilson R.K."/>
        </authorList>
    </citation>
    <scope>NUCLEOTIDE SEQUENCE</scope>
    <source>
        <strain evidence="8">female</strain>
    </source>
</reference>
<dbReference type="GO" id="GO:0004930">
    <property type="term" value="F:G protein-coupled receptor activity"/>
    <property type="evidence" value="ECO:0007669"/>
    <property type="project" value="InterPro"/>
</dbReference>
<keyword evidence="4 5" id="KW-0472">Membrane</keyword>
<dbReference type="HOGENOM" id="CLU_077059_0_0_1"/>
<dbReference type="Gene3D" id="1.20.1070.10">
    <property type="entry name" value="Rhodopsin 7-helix transmembrane proteins"/>
    <property type="match status" value="1"/>
</dbReference>
<name>W5KV61_ASTMX</name>
<reference evidence="7" key="3">
    <citation type="submission" date="2025-08" db="UniProtKB">
        <authorList>
            <consortium name="Ensembl"/>
        </authorList>
    </citation>
    <scope>IDENTIFICATION</scope>
</reference>
<dbReference type="InterPro" id="IPR017452">
    <property type="entry name" value="GPCR_Rhodpsn_7TM"/>
</dbReference>
<dbReference type="InParanoid" id="W5KV61"/>
<dbReference type="Pfam" id="PF00001">
    <property type="entry name" value="7tm_1"/>
    <property type="match status" value="1"/>
</dbReference>
<keyword evidence="8" id="KW-1185">Reference proteome</keyword>
<reference evidence="8" key="2">
    <citation type="journal article" date="2014" name="Nat. Commun.">
        <title>The cavefish genome reveals candidate genes for eye loss.</title>
        <authorList>
            <person name="McGaugh S.E."/>
            <person name="Gross J.B."/>
            <person name="Aken B."/>
            <person name="Blin M."/>
            <person name="Borowsky R."/>
            <person name="Chalopin D."/>
            <person name="Hinaux H."/>
            <person name="Jeffery W.R."/>
            <person name="Keene A."/>
            <person name="Ma L."/>
            <person name="Minx P."/>
            <person name="Murphy D."/>
            <person name="O'Quin K.E."/>
            <person name="Retaux S."/>
            <person name="Rohner N."/>
            <person name="Searle S.M."/>
            <person name="Stahl B.A."/>
            <person name="Tabin C."/>
            <person name="Volff J.N."/>
            <person name="Yoshizawa M."/>
            <person name="Warren W.C."/>
        </authorList>
    </citation>
    <scope>NUCLEOTIDE SEQUENCE [LARGE SCALE GENOMIC DNA]</scope>
    <source>
        <strain evidence="8">female</strain>
    </source>
</reference>
<proteinExistence type="predicted"/>
<protein>
    <submittedName>
        <fullName evidence="7">Olfactory receptor, family 90, subfamily D, member 2</fullName>
    </submittedName>
</protein>
<keyword evidence="3 5" id="KW-1133">Transmembrane helix</keyword>
<dbReference type="Ensembl" id="ENSAMXT00000011473.2">
    <property type="protein sequence ID" value="ENSAMXP00000011473.2"/>
    <property type="gene ID" value="ENSAMXG00000011167.2"/>
</dbReference>
<feature type="transmembrane region" description="Helical" evidence="5">
    <location>
        <begin position="20"/>
        <end position="39"/>
    </location>
</feature>
<dbReference type="Proteomes" id="UP000018467">
    <property type="component" value="Unassembled WGS sequence"/>
</dbReference>
<dbReference type="InterPro" id="IPR052921">
    <property type="entry name" value="GPCR1_Superfamily_Member"/>
</dbReference>
<evidence type="ECO:0000256" key="1">
    <source>
        <dbReference type="ARBA" id="ARBA00004370"/>
    </source>
</evidence>
<evidence type="ECO:0000313" key="7">
    <source>
        <dbReference type="Ensembl" id="ENSAMXP00000011473.2"/>
    </source>
</evidence>
<feature type="transmembrane region" description="Helical" evidence="5">
    <location>
        <begin position="187"/>
        <end position="205"/>
    </location>
</feature>
<dbReference type="GeneTree" id="ENSGT00940000161337"/>
<dbReference type="PROSITE" id="PS50262">
    <property type="entry name" value="G_PROTEIN_RECEP_F1_2"/>
    <property type="match status" value="1"/>
</dbReference>
<dbReference type="InterPro" id="IPR000276">
    <property type="entry name" value="GPCR_Rhodpsn"/>
</dbReference>
<evidence type="ECO:0000256" key="3">
    <source>
        <dbReference type="ARBA" id="ARBA00022989"/>
    </source>
</evidence>
<comment type="subcellular location">
    <subcellularLocation>
        <location evidence="1">Membrane</location>
    </subcellularLocation>
</comment>
<sequence length="316" mass="35995">MNSSVIQLAFEELISKNCIIVFLGFTIICINGTFVFTFYQSSVLYTDPRYILYVHLVVNDMLMVWISVTLYVMSYVLQSVNMVLCSVLLIIASTTQKNSPLNLAGMAVERYIAICKPLHHPHICTIHRTYILICLIWVAGAIPPVTDLIISSVLRPFNVFSTVSFCASSAVYVSVYHDERNKAVQGIYMSTVWIIVVFTYCRVLLTARKISTNKVSAIKAQNTIMLHGVQLLLCMLSYATPVLDTVLVLLMPAQQRNIRFWNYFLTNIIPRLLSPLIYGVRDQTFVNGVKKYLSPYTFLLFLLFCHDDIFQIINQL</sequence>
<reference evidence="7" key="4">
    <citation type="submission" date="2025-09" db="UniProtKB">
        <authorList>
            <consortium name="Ensembl"/>
        </authorList>
    </citation>
    <scope>IDENTIFICATION</scope>
</reference>
<feature type="transmembrane region" description="Helical" evidence="5">
    <location>
        <begin position="292"/>
        <end position="313"/>
    </location>
</feature>
<keyword evidence="2 5" id="KW-0812">Transmembrane</keyword>
<evidence type="ECO:0000313" key="8">
    <source>
        <dbReference type="Proteomes" id="UP000018467"/>
    </source>
</evidence>
<feature type="transmembrane region" description="Helical" evidence="5">
    <location>
        <begin position="51"/>
        <end position="72"/>
    </location>
</feature>
<evidence type="ECO:0000256" key="2">
    <source>
        <dbReference type="ARBA" id="ARBA00022692"/>
    </source>
</evidence>
<dbReference type="CDD" id="cd00637">
    <property type="entry name" value="7tm_classA_rhodopsin-like"/>
    <property type="match status" value="1"/>
</dbReference>
<feature type="domain" description="G-protein coupled receptors family 1 profile" evidence="6">
    <location>
        <begin position="30"/>
        <end position="278"/>
    </location>
</feature>
<dbReference type="FunFam" id="1.20.1070.10:FF:000096">
    <property type="entry name" value="Odorant receptor 131-2"/>
    <property type="match status" value="1"/>
</dbReference>
<feature type="transmembrane region" description="Helical" evidence="5">
    <location>
        <begin position="260"/>
        <end position="280"/>
    </location>
</feature>
<dbReference type="GO" id="GO:0016020">
    <property type="term" value="C:membrane"/>
    <property type="evidence" value="ECO:0007669"/>
    <property type="project" value="UniProtKB-SubCell"/>
</dbReference>
<dbReference type="GO" id="GO:0005549">
    <property type="term" value="F:odorant binding"/>
    <property type="evidence" value="ECO:0007669"/>
    <property type="project" value="TreeGrafter"/>
</dbReference>
<accession>W5KV61</accession>
<dbReference type="Bgee" id="ENSAMXG00000011167">
    <property type="expression patterns" value="Expressed in olfactory epithelium"/>
</dbReference>
<evidence type="ECO:0000259" key="6">
    <source>
        <dbReference type="PROSITE" id="PS50262"/>
    </source>
</evidence>
<evidence type="ECO:0000256" key="5">
    <source>
        <dbReference type="SAM" id="Phobius"/>
    </source>
</evidence>
<evidence type="ECO:0000256" key="4">
    <source>
        <dbReference type="ARBA" id="ARBA00023136"/>
    </source>
</evidence>
<organism evidence="7 8">
    <name type="scientific">Astyanax mexicanus</name>
    <name type="common">Blind cave fish</name>
    <name type="synonym">Astyanax fasciatus mexicanus</name>
    <dbReference type="NCBI Taxonomy" id="7994"/>
    <lineage>
        <taxon>Eukaryota</taxon>
        <taxon>Metazoa</taxon>
        <taxon>Chordata</taxon>
        <taxon>Craniata</taxon>
        <taxon>Vertebrata</taxon>
        <taxon>Euteleostomi</taxon>
        <taxon>Actinopterygii</taxon>
        <taxon>Neopterygii</taxon>
        <taxon>Teleostei</taxon>
        <taxon>Ostariophysi</taxon>
        <taxon>Characiformes</taxon>
        <taxon>Characoidei</taxon>
        <taxon>Acestrorhamphidae</taxon>
        <taxon>Acestrorhamphinae</taxon>
        <taxon>Astyanax</taxon>
    </lineage>
</organism>
<feature type="transmembrane region" description="Helical" evidence="5">
    <location>
        <begin position="130"/>
        <end position="150"/>
    </location>
</feature>
<dbReference type="PANTHER" id="PTHR26451:SF998">
    <property type="entry name" value="ODORANT RECEPTOR-RELATED"/>
    <property type="match status" value="1"/>
</dbReference>
<dbReference type="FunCoup" id="W5KV61">
    <property type="interactions" value="5"/>
</dbReference>
<dbReference type="eggNOG" id="ENOG502QWIF">
    <property type="taxonomic scope" value="Eukaryota"/>
</dbReference>
<dbReference type="PANTHER" id="PTHR26451">
    <property type="entry name" value="G_PROTEIN_RECEP_F1_2 DOMAIN-CONTAINING PROTEIN"/>
    <property type="match status" value="1"/>
</dbReference>